<gene>
    <name evidence="8" type="ORF">CAL24_18465</name>
</gene>
<evidence type="ECO:0000256" key="2">
    <source>
        <dbReference type="ARBA" id="ARBA00022475"/>
    </source>
</evidence>
<feature type="signal peptide" evidence="7">
    <location>
        <begin position="1"/>
        <end position="19"/>
    </location>
</feature>
<feature type="chain" id="PRO_5012221477" evidence="7">
    <location>
        <begin position="20"/>
        <end position="209"/>
    </location>
</feature>
<evidence type="ECO:0000256" key="3">
    <source>
        <dbReference type="ARBA" id="ARBA00022692"/>
    </source>
</evidence>
<dbReference type="GO" id="GO:0015171">
    <property type="term" value="F:amino acid transmembrane transporter activity"/>
    <property type="evidence" value="ECO:0007669"/>
    <property type="project" value="TreeGrafter"/>
</dbReference>
<keyword evidence="4 6" id="KW-1133">Transmembrane helix</keyword>
<organism evidence="8 9">
    <name type="scientific">Bordetella genomosp. 2</name>
    <dbReference type="NCBI Taxonomy" id="1983456"/>
    <lineage>
        <taxon>Bacteria</taxon>
        <taxon>Pseudomonadati</taxon>
        <taxon>Pseudomonadota</taxon>
        <taxon>Betaproteobacteria</taxon>
        <taxon>Burkholderiales</taxon>
        <taxon>Alcaligenaceae</taxon>
        <taxon>Bordetella</taxon>
    </lineage>
</organism>
<evidence type="ECO:0000256" key="7">
    <source>
        <dbReference type="SAM" id="SignalP"/>
    </source>
</evidence>
<dbReference type="PANTHER" id="PTHR30086">
    <property type="entry name" value="ARGININE EXPORTER PROTEIN ARGO"/>
    <property type="match status" value="1"/>
</dbReference>
<dbReference type="InterPro" id="IPR001123">
    <property type="entry name" value="LeuE-type"/>
</dbReference>
<dbReference type="PANTHER" id="PTHR30086:SF20">
    <property type="entry name" value="ARGININE EXPORTER PROTEIN ARGO-RELATED"/>
    <property type="match status" value="1"/>
</dbReference>
<comment type="subcellular location">
    <subcellularLocation>
        <location evidence="1">Cell membrane</location>
        <topology evidence="1">Multi-pass membrane protein</topology>
    </subcellularLocation>
</comment>
<protein>
    <submittedName>
        <fullName evidence="8">Amino acid transporter</fullName>
    </submittedName>
</protein>
<feature type="transmembrane region" description="Helical" evidence="6">
    <location>
        <begin position="184"/>
        <end position="204"/>
    </location>
</feature>
<comment type="caution">
    <text evidence="8">The sequence shown here is derived from an EMBL/GenBank/DDBJ whole genome shotgun (WGS) entry which is preliminary data.</text>
</comment>
<keyword evidence="2" id="KW-1003">Cell membrane</keyword>
<keyword evidence="3 6" id="KW-0812">Transmembrane</keyword>
<feature type="transmembrane region" description="Helical" evidence="6">
    <location>
        <begin position="120"/>
        <end position="141"/>
    </location>
</feature>
<sequence length="209" mass="21590">MSSGINLYLILLAALVASASPGPATLAIAGTSMSHGRRAGLALASGVTTGSLCWSAMAAFGLGAVMLAHAWLFEAARYLGAGYLLYLAWKSARHALAPARPATVAAAGAPSGSRAFRRGLALHLTNPKAVLFFGSLYSIGIPRDASATDLLCIMAAVGAQGAVVFHGYALLFSSRRMTACYLRLRRVFEAVFAVAFAAAGIKILTTRVS</sequence>
<accession>A0A261VI45</accession>
<feature type="transmembrane region" description="Helical" evidence="6">
    <location>
        <begin position="53"/>
        <end position="73"/>
    </location>
</feature>
<reference evidence="9" key="1">
    <citation type="submission" date="2017-05" db="EMBL/GenBank/DDBJ databases">
        <title>Complete and WGS of Bordetella genogroups.</title>
        <authorList>
            <person name="Spilker T."/>
            <person name="Lipuma J."/>
        </authorList>
    </citation>
    <scope>NUCLEOTIDE SEQUENCE [LARGE SCALE GENOMIC DNA]</scope>
    <source>
        <strain evidence="9">AU8256</strain>
    </source>
</reference>
<evidence type="ECO:0000313" key="8">
    <source>
        <dbReference type="EMBL" id="OZI73824.1"/>
    </source>
</evidence>
<evidence type="ECO:0000256" key="4">
    <source>
        <dbReference type="ARBA" id="ARBA00022989"/>
    </source>
</evidence>
<dbReference type="Proteomes" id="UP000215633">
    <property type="component" value="Unassembled WGS sequence"/>
</dbReference>
<evidence type="ECO:0000256" key="6">
    <source>
        <dbReference type="SAM" id="Phobius"/>
    </source>
</evidence>
<dbReference type="AlphaFoldDB" id="A0A261VI45"/>
<proteinExistence type="predicted"/>
<evidence type="ECO:0000256" key="5">
    <source>
        <dbReference type="ARBA" id="ARBA00023136"/>
    </source>
</evidence>
<dbReference type="Pfam" id="PF01810">
    <property type="entry name" value="LysE"/>
    <property type="match status" value="1"/>
</dbReference>
<name>A0A261VI45_9BORD</name>
<feature type="transmembrane region" description="Helical" evidence="6">
    <location>
        <begin position="153"/>
        <end position="172"/>
    </location>
</feature>
<dbReference type="RefSeq" id="WP_028352502.1">
    <property type="nucleotide sequence ID" value="NZ_NEVT01000007.1"/>
</dbReference>
<keyword evidence="7" id="KW-0732">Signal</keyword>
<evidence type="ECO:0000313" key="9">
    <source>
        <dbReference type="Proteomes" id="UP000215633"/>
    </source>
</evidence>
<evidence type="ECO:0000256" key="1">
    <source>
        <dbReference type="ARBA" id="ARBA00004651"/>
    </source>
</evidence>
<keyword evidence="9" id="KW-1185">Reference proteome</keyword>
<dbReference type="GO" id="GO:0005886">
    <property type="term" value="C:plasma membrane"/>
    <property type="evidence" value="ECO:0007669"/>
    <property type="project" value="UniProtKB-SubCell"/>
</dbReference>
<dbReference type="EMBL" id="NEVT01000007">
    <property type="protein sequence ID" value="OZI73824.1"/>
    <property type="molecule type" value="Genomic_DNA"/>
</dbReference>
<keyword evidence="5 6" id="KW-0472">Membrane</keyword>